<dbReference type="PRINTS" id="PR00992">
    <property type="entry name" value="ALARACEMASE"/>
</dbReference>
<feature type="binding site" evidence="5 7">
    <location>
        <position position="768"/>
    </location>
    <ligand>
        <name>substrate</name>
    </ligand>
</feature>
<dbReference type="GO" id="GO:0030632">
    <property type="term" value="P:D-alanine biosynthetic process"/>
    <property type="evidence" value="ECO:0007669"/>
    <property type="project" value="UniProtKB-UniRule"/>
</dbReference>
<gene>
    <name evidence="9" type="ORF">SAMN05660293_00932</name>
</gene>
<dbReference type="InterPro" id="IPR011079">
    <property type="entry name" value="Ala_racemase_C"/>
</dbReference>
<feature type="binding site" evidence="5 7">
    <location>
        <position position="591"/>
    </location>
    <ligand>
        <name>substrate</name>
    </ligand>
</feature>
<dbReference type="InterPro" id="IPR013221">
    <property type="entry name" value="Mur_ligase_cen"/>
</dbReference>
<name>A0A1T5C6G2_9BACT</name>
<comment type="cofactor">
    <cofactor evidence="2 5 6">
        <name>pyridoxal 5'-phosphate</name>
        <dbReference type="ChEBI" id="CHEBI:597326"/>
    </cofactor>
</comment>
<dbReference type="Gene3D" id="3.40.1190.10">
    <property type="entry name" value="Mur-like, catalytic domain"/>
    <property type="match status" value="1"/>
</dbReference>
<dbReference type="PANTHER" id="PTHR30511:SF0">
    <property type="entry name" value="ALANINE RACEMASE, CATABOLIC-RELATED"/>
    <property type="match status" value="1"/>
</dbReference>
<dbReference type="CDD" id="cd00430">
    <property type="entry name" value="PLPDE_III_AR"/>
    <property type="match status" value="1"/>
</dbReference>
<evidence type="ECO:0000256" key="4">
    <source>
        <dbReference type="ARBA" id="ARBA00023235"/>
    </source>
</evidence>
<dbReference type="SUPFAM" id="SSF53244">
    <property type="entry name" value="MurD-like peptide ligases, peptide-binding domain"/>
    <property type="match status" value="1"/>
</dbReference>
<evidence type="ECO:0000256" key="6">
    <source>
        <dbReference type="PIRSR" id="PIRSR600821-50"/>
    </source>
</evidence>
<dbReference type="GO" id="GO:0016881">
    <property type="term" value="F:acid-amino acid ligase activity"/>
    <property type="evidence" value="ECO:0007669"/>
    <property type="project" value="InterPro"/>
</dbReference>
<dbReference type="NCBIfam" id="NF008897">
    <property type="entry name" value="PRK11930.1"/>
    <property type="match status" value="1"/>
</dbReference>
<dbReference type="GO" id="GO:0005524">
    <property type="term" value="F:ATP binding"/>
    <property type="evidence" value="ECO:0007669"/>
    <property type="project" value="InterPro"/>
</dbReference>
<sequence>MNLTVNSFQTITTDAAYLLTDSRQISFPSQSIFFAIKGDRHDGHQFLPALYASGVREFVVEEAAYTEMLRWETAVWDDARIWVVPSSIRALQSLVAEKRRQFNLPVVGIAGSNGKTIVKEWLVQLASPRETIVASPKSYNSQIGVPLSVWNIGKQHTLGIFEAGISRSHEMEYLQPVMQPTIGIFTNIGPAHDDGFKSRKQKITEKLRLFTKVKKLIYRKDYTELDEEINLILKPVNTFLKTLSWGKPASGADIAVSYQKEKIKTAISLVGKFGDQKFETNFTDEASLENLTHCIVFLLDFGFPSSVIQEGIRLLKPVSMRLELKEGINHNYIIDDAYNNDLQGLSMALNFLSQQEQRQKRTVILSDVLQTGQTPGELYRTVAKLLKEKAIDQLIGIGPEIQGQAAAFDITRTHFYSDTATFLQDFPFNSLYDSLVLIKGARPFSFEKIVQRLQQKAHGTVFEINLDALSHNLNFYRSKVGSKTKVMAMVKAFAYGTGSSEVASLLQFHRVDYLGVAYADEGVVLRQSGITLPIMVMNATSQAFDLLLQYQLEPEIYSHRIFTEWIAFVNKNKLTAEIPAIHLKLDTGMHRLGFVKDDLDWMIETLKANPHIKVASIFSHLVGADEGVHNAFSKQQFELFQEGAARIEQALGYTTIKHILNSAGIVRFPDYKLDMVRLGIGLYGVEATGQEQQALQSVGTLKTVVSQIKYLSAGETVGYSRRGHLDHDAAIATLAIGYADGYDRGLGNGAGKIWVNGLLCPTIGNICMDMTMIDVTGANVNEGDEVIVFGKEMPILELSKQINTIPYEILTGIGDRVKRVFYKE</sequence>
<dbReference type="InterPro" id="IPR036615">
    <property type="entry name" value="Mur_ligase_C_dom_sf"/>
</dbReference>
<evidence type="ECO:0000256" key="7">
    <source>
        <dbReference type="PIRSR" id="PIRSR600821-52"/>
    </source>
</evidence>
<dbReference type="SUPFAM" id="SSF53623">
    <property type="entry name" value="MurD-like peptide ligases, catalytic domain"/>
    <property type="match status" value="1"/>
</dbReference>
<dbReference type="Gene3D" id="3.90.190.20">
    <property type="entry name" value="Mur ligase, C-terminal domain"/>
    <property type="match status" value="1"/>
</dbReference>
<dbReference type="InterPro" id="IPR009006">
    <property type="entry name" value="Ala_racemase/Decarboxylase_C"/>
</dbReference>
<dbReference type="GO" id="GO:0030170">
    <property type="term" value="F:pyridoxal phosphate binding"/>
    <property type="evidence" value="ECO:0007669"/>
    <property type="project" value="UniProtKB-UniRule"/>
</dbReference>
<dbReference type="HAMAP" id="MF_01201">
    <property type="entry name" value="Ala_racemase"/>
    <property type="match status" value="1"/>
</dbReference>
<evidence type="ECO:0000259" key="8">
    <source>
        <dbReference type="SMART" id="SM01005"/>
    </source>
</evidence>
<feature type="active site" description="Proton acceptor; specific for D-alanine" evidence="5">
    <location>
        <position position="491"/>
    </location>
</feature>
<dbReference type="SUPFAM" id="SSF63418">
    <property type="entry name" value="MurE/MurF N-terminal domain"/>
    <property type="match status" value="1"/>
</dbReference>
<dbReference type="Pfam" id="PF08245">
    <property type="entry name" value="Mur_ligase_M"/>
    <property type="match status" value="1"/>
</dbReference>
<feature type="domain" description="Alanine racemase C-terminal" evidence="8">
    <location>
        <begin position="698"/>
        <end position="822"/>
    </location>
</feature>
<dbReference type="PANTHER" id="PTHR30511">
    <property type="entry name" value="ALANINE RACEMASE"/>
    <property type="match status" value="1"/>
</dbReference>
<feature type="modified residue" description="N6-(pyridoxal phosphate)lysine" evidence="5 6">
    <location>
        <position position="491"/>
    </location>
</feature>
<dbReference type="InterPro" id="IPR000821">
    <property type="entry name" value="Ala_racemase"/>
</dbReference>
<keyword evidence="10" id="KW-1185">Reference proteome</keyword>
<dbReference type="EMBL" id="FUZA01000001">
    <property type="protein sequence ID" value="SKB54943.1"/>
    <property type="molecule type" value="Genomic_DNA"/>
</dbReference>
<dbReference type="NCBIfam" id="TIGR00492">
    <property type="entry name" value="alr"/>
    <property type="match status" value="1"/>
</dbReference>
<dbReference type="InterPro" id="IPR035911">
    <property type="entry name" value="MurE/MurF_N"/>
</dbReference>
<dbReference type="RefSeq" id="WP_082213455.1">
    <property type="nucleotide sequence ID" value="NZ_FUZA01000001.1"/>
</dbReference>
<accession>A0A1T5C6G2</accession>
<evidence type="ECO:0000313" key="9">
    <source>
        <dbReference type="EMBL" id="SKB54943.1"/>
    </source>
</evidence>
<dbReference type="GO" id="GO:0008784">
    <property type="term" value="F:alanine racemase activity"/>
    <property type="evidence" value="ECO:0007669"/>
    <property type="project" value="UniProtKB-UniRule"/>
</dbReference>
<comment type="function">
    <text evidence="5">Catalyzes the interconversion of L-alanine and D-alanine. May also act on other amino acids.</text>
</comment>
<dbReference type="SUPFAM" id="SSF51419">
    <property type="entry name" value="PLP-binding barrel"/>
    <property type="match status" value="1"/>
</dbReference>
<dbReference type="Gene3D" id="3.20.20.10">
    <property type="entry name" value="Alanine racemase"/>
    <property type="match status" value="1"/>
</dbReference>
<dbReference type="Pfam" id="PF00842">
    <property type="entry name" value="Ala_racemase_C"/>
    <property type="match status" value="1"/>
</dbReference>
<comment type="catalytic activity">
    <reaction evidence="1 5">
        <text>L-alanine = D-alanine</text>
        <dbReference type="Rhea" id="RHEA:20249"/>
        <dbReference type="ChEBI" id="CHEBI:57416"/>
        <dbReference type="ChEBI" id="CHEBI:57972"/>
        <dbReference type="EC" id="5.1.1.1"/>
    </reaction>
</comment>
<keyword evidence="3 5" id="KW-0663">Pyridoxal phosphate</keyword>
<evidence type="ECO:0000313" key="10">
    <source>
        <dbReference type="Proteomes" id="UP000190897"/>
    </source>
</evidence>
<dbReference type="FunFam" id="3.20.20.10:FF:000002">
    <property type="entry name" value="Alanine racemase"/>
    <property type="match status" value="1"/>
</dbReference>
<comment type="similarity">
    <text evidence="5">Belongs to the alanine racemase family.</text>
</comment>
<dbReference type="Proteomes" id="UP000190897">
    <property type="component" value="Unassembled WGS sequence"/>
</dbReference>
<dbReference type="SUPFAM" id="SSF50621">
    <property type="entry name" value="Alanine racemase C-terminal domain-like"/>
    <property type="match status" value="1"/>
</dbReference>
<dbReference type="Gene3D" id="2.40.37.10">
    <property type="entry name" value="Lyase, Ornithine Decarboxylase, Chain A, domain 1"/>
    <property type="match status" value="1"/>
</dbReference>
<keyword evidence="4 5" id="KW-0413">Isomerase</keyword>
<dbReference type="Gene3D" id="3.40.1390.10">
    <property type="entry name" value="MurE/MurF, N-terminal domain"/>
    <property type="match status" value="1"/>
</dbReference>
<evidence type="ECO:0000256" key="3">
    <source>
        <dbReference type="ARBA" id="ARBA00022898"/>
    </source>
</evidence>
<dbReference type="GO" id="GO:0005829">
    <property type="term" value="C:cytosol"/>
    <property type="evidence" value="ECO:0007669"/>
    <property type="project" value="TreeGrafter"/>
</dbReference>
<comment type="pathway">
    <text evidence="5">Amino-acid biosynthesis; D-alanine biosynthesis; D-alanine from L-alanine: step 1/1.</text>
</comment>
<proteinExistence type="inferred from homology"/>
<dbReference type="AlphaFoldDB" id="A0A1T5C6G2"/>
<dbReference type="InterPro" id="IPR036565">
    <property type="entry name" value="Mur-like_cat_sf"/>
</dbReference>
<reference evidence="10" key="1">
    <citation type="submission" date="2017-02" db="EMBL/GenBank/DDBJ databases">
        <authorList>
            <person name="Varghese N."/>
            <person name="Submissions S."/>
        </authorList>
    </citation>
    <scope>NUCLEOTIDE SEQUENCE [LARGE SCALE GENOMIC DNA]</scope>
    <source>
        <strain evidence="10">DSM 22270</strain>
    </source>
</reference>
<dbReference type="STRING" id="651661.SAMN05660293_00932"/>
<dbReference type="EC" id="5.1.1.1" evidence="5"/>
<evidence type="ECO:0000256" key="1">
    <source>
        <dbReference type="ARBA" id="ARBA00000316"/>
    </source>
</evidence>
<evidence type="ECO:0000256" key="5">
    <source>
        <dbReference type="HAMAP-Rule" id="MF_01201"/>
    </source>
</evidence>
<protein>
    <recommendedName>
        <fullName evidence="5">Alanine racemase</fullName>
        <ecNumber evidence="5">5.1.1.1</ecNumber>
    </recommendedName>
</protein>
<dbReference type="OrthoDB" id="9801978at2"/>
<organism evidence="9 10">
    <name type="scientific">Dyadobacter psychrophilus</name>
    <dbReference type="NCBI Taxonomy" id="651661"/>
    <lineage>
        <taxon>Bacteria</taxon>
        <taxon>Pseudomonadati</taxon>
        <taxon>Bacteroidota</taxon>
        <taxon>Cytophagia</taxon>
        <taxon>Cytophagales</taxon>
        <taxon>Spirosomataceae</taxon>
        <taxon>Dyadobacter</taxon>
    </lineage>
</organism>
<dbReference type="InterPro" id="IPR001608">
    <property type="entry name" value="Ala_racemase_N"/>
</dbReference>
<feature type="active site" description="Proton acceptor; specific for L-alanine" evidence="5">
    <location>
        <position position="719"/>
    </location>
</feature>
<dbReference type="SMART" id="SM01005">
    <property type="entry name" value="Ala_racemase_C"/>
    <property type="match status" value="1"/>
</dbReference>
<dbReference type="Pfam" id="PF01168">
    <property type="entry name" value="Ala_racemase_N"/>
    <property type="match status" value="1"/>
</dbReference>
<dbReference type="InterPro" id="IPR029066">
    <property type="entry name" value="PLP-binding_barrel"/>
</dbReference>
<dbReference type="UniPathway" id="UPA00042">
    <property type="reaction ID" value="UER00497"/>
</dbReference>
<evidence type="ECO:0000256" key="2">
    <source>
        <dbReference type="ARBA" id="ARBA00001933"/>
    </source>
</evidence>